<dbReference type="GO" id="GO:0008270">
    <property type="term" value="F:zinc ion binding"/>
    <property type="evidence" value="ECO:0007669"/>
    <property type="project" value="UniProtKB-UniRule"/>
</dbReference>
<keyword evidence="4 7" id="KW-0862">Zinc</keyword>
<dbReference type="InterPro" id="IPR020058">
    <property type="entry name" value="Glu/Gln-tRNA-synth_Ib_cat-dom"/>
</dbReference>
<dbReference type="NCBIfam" id="TIGR03838">
    <property type="entry name" value="queuosine_YadB"/>
    <property type="match status" value="1"/>
</dbReference>
<evidence type="ECO:0000256" key="6">
    <source>
        <dbReference type="ARBA" id="ARBA00023146"/>
    </source>
</evidence>
<evidence type="ECO:0000256" key="8">
    <source>
        <dbReference type="RuleBase" id="RU363037"/>
    </source>
</evidence>
<reference evidence="10 11" key="1">
    <citation type="submission" date="2018-04" db="EMBL/GenBank/DDBJ databases">
        <title>Active sludge and wastewater microbial communities from Klosterneuburg, Austria.</title>
        <authorList>
            <person name="Wagner M."/>
        </authorList>
    </citation>
    <scope>NUCLEOTIDE SEQUENCE [LARGE SCALE GENOMIC DNA]</scope>
    <source>
        <strain evidence="10 11">Nm49</strain>
    </source>
</reference>
<feature type="binding site" evidence="7">
    <location>
        <position position="130"/>
    </location>
    <ligand>
        <name>Zn(2+)</name>
        <dbReference type="ChEBI" id="CHEBI:29105"/>
    </ligand>
</feature>
<feature type="binding site" evidence="7">
    <location>
        <position position="202"/>
    </location>
    <ligand>
        <name>L-glutamate</name>
        <dbReference type="ChEBI" id="CHEBI:29985"/>
    </ligand>
</feature>
<proteinExistence type="inferred from homology"/>
<dbReference type="EC" id="6.1.1.-" evidence="7"/>
<dbReference type="RefSeq" id="WP_107803387.1">
    <property type="nucleotide sequence ID" value="NZ_QAOI01000012.1"/>
</dbReference>
<evidence type="ECO:0000256" key="5">
    <source>
        <dbReference type="ARBA" id="ARBA00022840"/>
    </source>
</evidence>
<dbReference type="GO" id="GO:0006424">
    <property type="term" value="P:glutamyl-tRNA aminoacylation"/>
    <property type="evidence" value="ECO:0007669"/>
    <property type="project" value="InterPro"/>
</dbReference>
<gene>
    <name evidence="7" type="primary">gluQ</name>
    <name evidence="10" type="ORF">C8R26_11254</name>
</gene>
<evidence type="ECO:0000256" key="3">
    <source>
        <dbReference type="ARBA" id="ARBA00022741"/>
    </source>
</evidence>
<feature type="binding site" evidence="7">
    <location>
        <position position="50"/>
    </location>
    <ligand>
        <name>L-glutamate</name>
        <dbReference type="ChEBI" id="CHEBI:29985"/>
    </ligand>
</feature>
<feature type="binding site" evidence="7">
    <location>
        <begin position="14"/>
        <end position="18"/>
    </location>
    <ligand>
        <name>L-glutamate</name>
        <dbReference type="ChEBI" id="CHEBI:29985"/>
    </ligand>
</feature>
<dbReference type="InterPro" id="IPR014729">
    <property type="entry name" value="Rossmann-like_a/b/a_fold"/>
</dbReference>
<dbReference type="AlphaFoldDB" id="A0A2T5HZ91"/>
<comment type="similarity">
    <text evidence="7">Belongs to the class-I aminoacyl-tRNA synthetase family. GluQ subfamily.</text>
</comment>
<dbReference type="InterPro" id="IPR049940">
    <property type="entry name" value="GluQ/Sye"/>
</dbReference>
<dbReference type="PANTHER" id="PTHR43311:SF1">
    <property type="entry name" value="GLUTAMYL-Q TRNA(ASP) SYNTHETASE"/>
    <property type="match status" value="1"/>
</dbReference>
<comment type="function">
    <text evidence="7">Catalyzes the tRNA-independent activation of glutamate in presence of ATP and the subsequent transfer of glutamate onto a tRNA(Asp). Glutamate is transferred on the 2-amino-5-(4,5-dihydroxy-2-cyclopenten-1-yl) moiety of the queuosine in the wobble position of the QUC anticodon.</text>
</comment>
<dbReference type="GO" id="GO:0005524">
    <property type="term" value="F:ATP binding"/>
    <property type="evidence" value="ECO:0007669"/>
    <property type="project" value="UniProtKB-KW"/>
</dbReference>
<keyword evidence="3 7" id="KW-0547">Nucleotide-binding</keyword>
<dbReference type="Gene3D" id="3.40.50.620">
    <property type="entry name" value="HUPs"/>
    <property type="match status" value="1"/>
</dbReference>
<feature type="binding site" evidence="7">
    <location>
        <position position="108"/>
    </location>
    <ligand>
        <name>Zn(2+)</name>
        <dbReference type="ChEBI" id="CHEBI:29105"/>
    </ligand>
</feature>
<sequence>MKSTRSINTHYRGRFAPSPTGPLHFGSLVAAVGSYADAKFHGGKWLVRIEDVDLPRRVPGAAKLILDTLEKLGMEWDEEIIYQSRRSEAYQEALDVLDKQGLLYPCTCSRKEIADSSITGLYGFIYPGTCLNNPVSLQSAHALRIQTHDDVIQFTDGLKGLYTQKLHSEVGDFVLRRVDGIYAYQLAVVVDDAAQNITHVVRGADLIDSTPRQIFLQQLLRYLVPQYMHLPVVTNAAGEKLSKQTNAAPVNTVEALKELVDALHFLGQQPPLEILEGDIASFWCWVMQNWRVNRIPNVVV</sequence>
<keyword evidence="2 7" id="KW-0479">Metal-binding</keyword>
<dbReference type="GO" id="GO:0005829">
    <property type="term" value="C:cytosol"/>
    <property type="evidence" value="ECO:0007669"/>
    <property type="project" value="TreeGrafter"/>
</dbReference>
<dbReference type="GO" id="GO:0006400">
    <property type="term" value="P:tRNA modification"/>
    <property type="evidence" value="ECO:0007669"/>
    <property type="project" value="InterPro"/>
</dbReference>
<keyword evidence="1 7" id="KW-0436">Ligase</keyword>
<keyword evidence="5 7" id="KW-0067">ATP-binding</keyword>
<evidence type="ECO:0000313" key="11">
    <source>
        <dbReference type="Proteomes" id="UP000244128"/>
    </source>
</evidence>
<dbReference type="InterPro" id="IPR000924">
    <property type="entry name" value="Glu/Gln-tRNA-synth"/>
</dbReference>
<evidence type="ECO:0000256" key="2">
    <source>
        <dbReference type="ARBA" id="ARBA00022723"/>
    </source>
</evidence>
<dbReference type="PRINTS" id="PR00987">
    <property type="entry name" value="TRNASYNTHGLU"/>
</dbReference>
<feature type="binding site" evidence="7">
    <location>
        <position position="126"/>
    </location>
    <ligand>
        <name>Zn(2+)</name>
        <dbReference type="ChEBI" id="CHEBI:29105"/>
    </ligand>
</feature>
<keyword evidence="6 7" id="KW-0030">Aminoacyl-tRNA synthetase</keyword>
<evidence type="ECO:0000256" key="7">
    <source>
        <dbReference type="HAMAP-Rule" id="MF_01428"/>
    </source>
</evidence>
<comment type="cofactor">
    <cofactor evidence="7">
        <name>Zn(2+)</name>
        <dbReference type="ChEBI" id="CHEBI:29105"/>
    </cofactor>
    <text evidence="7">Binds 1 zinc ion per subunit.</text>
</comment>
<protein>
    <recommendedName>
        <fullName evidence="7">Glutamyl-Q tRNA(Asp) synthetase</fullName>
        <shortName evidence="7">Glu-Q-RSs</shortName>
        <ecNumber evidence="7">6.1.1.-</ecNumber>
    </recommendedName>
</protein>
<keyword evidence="8" id="KW-0648">Protein biosynthesis</keyword>
<dbReference type="SUPFAM" id="SSF52374">
    <property type="entry name" value="Nucleotidylyl transferase"/>
    <property type="match status" value="1"/>
</dbReference>
<dbReference type="HAMAP" id="MF_01428">
    <property type="entry name" value="Glu_Q_tRNA_synth"/>
    <property type="match status" value="1"/>
</dbReference>
<dbReference type="Proteomes" id="UP000244128">
    <property type="component" value="Unassembled WGS sequence"/>
</dbReference>
<dbReference type="FunFam" id="3.40.50.620:FF:000093">
    <property type="entry name" value="Glutamyl-Q tRNA(Asp) synthetase"/>
    <property type="match status" value="1"/>
</dbReference>
<dbReference type="PANTHER" id="PTHR43311">
    <property type="entry name" value="GLUTAMATE--TRNA LIGASE"/>
    <property type="match status" value="1"/>
</dbReference>
<feature type="short sequence motif" description="'HIGH' region" evidence="7">
    <location>
        <begin position="17"/>
        <end position="27"/>
    </location>
</feature>
<feature type="binding site" evidence="7">
    <location>
        <position position="106"/>
    </location>
    <ligand>
        <name>Zn(2+)</name>
        <dbReference type="ChEBI" id="CHEBI:29105"/>
    </ligand>
</feature>
<evidence type="ECO:0000256" key="4">
    <source>
        <dbReference type="ARBA" id="ARBA00022833"/>
    </source>
</evidence>
<dbReference type="GO" id="GO:0004818">
    <property type="term" value="F:glutamate-tRNA ligase activity"/>
    <property type="evidence" value="ECO:0007669"/>
    <property type="project" value="TreeGrafter"/>
</dbReference>
<accession>A0A2T5HZ91</accession>
<organism evidence="10 11">
    <name type="scientific">Nitrosomonas oligotropha</name>
    <dbReference type="NCBI Taxonomy" id="42354"/>
    <lineage>
        <taxon>Bacteria</taxon>
        <taxon>Pseudomonadati</taxon>
        <taxon>Pseudomonadota</taxon>
        <taxon>Betaproteobacteria</taxon>
        <taxon>Nitrosomonadales</taxon>
        <taxon>Nitrosomonadaceae</taxon>
        <taxon>Nitrosomonas</taxon>
    </lineage>
</organism>
<name>A0A2T5HZ91_9PROT</name>
<feature type="domain" description="Glutamyl/glutaminyl-tRNA synthetase class Ib catalytic" evidence="9">
    <location>
        <begin position="12"/>
        <end position="251"/>
    </location>
</feature>
<feature type="short sequence motif" description="'KMSKS' region" evidence="7">
    <location>
        <begin position="240"/>
        <end position="244"/>
    </location>
</feature>
<evidence type="ECO:0000259" key="9">
    <source>
        <dbReference type="Pfam" id="PF00749"/>
    </source>
</evidence>
<dbReference type="EMBL" id="QAOI01000012">
    <property type="protein sequence ID" value="PTQ76899.1"/>
    <property type="molecule type" value="Genomic_DNA"/>
</dbReference>
<dbReference type="Pfam" id="PF00749">
    <property type="entry name" value="tRNA-synt_1c"/>
    <property type="match status" value="1"/>
</dbReference>
<evidence type="ECO:0000313" key="10">
    <source>
        <dbReference type="EMBL" id="PTQ76899.1"/>
    </source>
</evidence>
<dbReference type="NCBIfam" id="NF004314">
    <property type="entry name" value="PRK05710.1-3"/>
    <property type="match status" value="1"/>
</dbReference>
<evidence type="ECO:0000256" key="1">
    <source>
        <dbReference type="ARBA" id="ARBA00022598"/>
    </source>
</evidence>
<feature type="binding site" evidence="7">
    <location>
        <position position="184"/>
    </location>
    <ligand>
        <name>L-glutamate</name>
        <dbReference type="ChEBI" id="CHEBI:29985"/>
    </ligand>
</feature>
<dbReference type="InterPro" id="IPR022380">
    <property type="entry name" value="Glu-Q_tRNA(Asp)_Synthase"/>
</dbReference>
<comment type="caution">
    <text evidence="10">The sequence shown here is derived from an EMBL/GenBank/DDBJ whole genome shotgun (WGS) entry which is preliminary data.</text>
</comment>
<feature type="binding site" evidence="7">
    <location>
        <position position="243"/>
    </location>
    <ligand>
        <name>ATP</name>
        <dbReference type="ChEBI" id="CHEBI:30616"/>
    </ligand>
</feature>